<name>A0A1L4DGN8_BORAF</name>
<feature type="region of interest" description="Disordered" evidence="1">
    <location>
        <begin position="1"/>
        <end position="31"/>
    </location>
</feature>
<gene>
    <name evidence="2" type="ORF">BLA32_05755</name>
    <name evidence="3" type="ORF">HNP63_001246</name>
</gene>
<evidence type="ECO:0000313" key="3">
    <source>
        <dbReference type="EMBL" id="MBB5141825.1"/>
    </source>
</evidence>
<keyword evidence="2" id="KW-0614">Plasmid</keyword>
<protein>
    <submittedName>
        <fullName evidence="2">Uncharacterized protein</fullName>
    </submittedName>
</protein>
<evidence type="ECO:0000256" key="1">
    <source>
        <dbReference type="SAM" id="MobiDB-lite"/>
    </source>
</evidence>
<reference evidence="3 4" key="2">
    <citation type="submission" date="2020-08" db="EMBL/GenBank/DDBJ databases">
        <title>Genomic Encyclopedia of Type Strains, Phase IV (KMG-IV): sequencing the most valuable type-strain genomes for metagenomic binning, comparative biology and taxonomic classification.</title>
        <authorList>
            <person name="Goeker M."/>
        </authorList>
    </citation>
    <scope>NUCLEOTIDE SEQUENCE [LARGE SCALE GENOMIC DNA]</scope>
    <source>
        <strain evidence="3 4">DSM 10508</strain>
    </source>
</reference>
<dbReference type="EMBL" id="JACHGM010000015">
    <property type="protein sequence ID" value="MBB5141825.1"/>
    <property type="molecule type" value="Genomic_DNA"/>
</dbReference>
<organism evidence="2">
    <name type="scientific">Borreliella afzelii</name>
    <name type="common">Borrelia afzelii</name>
    <dbReference type="NCBI Taxonomy" id="29518"/>
    <lineage>
        <taxon>Bacteria</taxon>
        <taxon>Pseudomonadati</taxon>
        <taxon>Spirochaetota</taxon>
        <taxon>Spirochaetia</taxon>
        <taxon>Spirochaetales</taxon>
        <taxon>Borreliaceae</taxon>
        <taxon>Borreliella</taxon>
    </lineage>
</organism>
<dbReference type="Pfam" id="PF05632">
    <property type="entry name" value="DUF792"/>
    <property type="match status" value="1"/>
</dbReference>
<sequence length="223" mass="25390">MDINIEKNKTISPAEKKDSTDIKNKNNDNCENKKEGEMSCAEIIQIIRDVITQIFALYGAENFLVLFPRLDLKGFGYVPQLFFIKSKTELISRTYNTSCSKRPVINYYDRKAEYVSYNPVMTGEHISLSGGVLTSLYKEMLSPLKMTVFGNSLLRFDAHLVKEQLANRLQAQVPFTIYSPTFGIKELAIITNLTFKDTPFIDEVEVSLSIEVIKTFAPEKYKG</sequence>
<dbReference type="EMBL" id="CP018272">
    <property type="protein sequence ID" value="APJ09369.1"/>
    <property type="molecule type" value="Genomic_DNA"/>
</dbReference>
<proteinExistence type="predicted"/>
<dbReference type="RefSeq" id="WP_073999426.1">
    <property type="nucleotide sequence ID" value="NZ_CAXOVK010000012.1"/>
</dbReference>
<dbReference type="AlphaFoldDB" id="A0A1L4DGN8"/>
<reference evidence="2" key="1">
    <citation type="submission" date="2016-11" db="EMBL/GenBank/DDBJ databases">
        <title>Borrelia afzelii Genome sequencing and assembly.</title>
        <authorList>
            <person name="Bontemps-Gallo S."/>
        </authorList>
    </citation>
    <scope>NUCLEOTIDE SEQUENCE</scope>
    <source>
        <strain evidence="2">BO23</strain>
        <plasmid evidence="2">cp32</plasmid>
    </source>
</reference>
<dbReference type="Proteomes" id="UP000529652">
    <property type="component" value="Unassembled WGS sequence"/>
</dbReference>
<evidence type="ECO:0000313" key="2">
    <source>
        <dbReference type="EMBL" id="APJ09369.1"/>
    </source>
</evidence>
<evidence type="ECO:0000313" key="4">
    <source>
        <dbReference type="Proteomes" id="UP000529652"/>
    </source>
</evidence>
<accession>A0A1L4DGN8</accession>
<dbReference type="InterPro" id="IPR008510">
    <property type="entry name" value="DUF792_BOR_spp"/>
</dbReference>
<geneLocation type="plasmid" evidence="2">
    <name>cp32</name>
</geneLocation>